<gene>
    <name evidence="3" type="ORF">MM415A01886_0010</name>
    <name evidence="2" type="ORF">MM415B00826_0033</name>
    <name evidence="1" type="ORF">TM448A05292_0008</name>
    <name evidence="4" type="ORF">TM448B05135_0007</name>
</gene>
<dbReference type="EMBL" id="MT144519">
    <property type="protein sequence ID" value="QJA54579.1"/>
    <property type="molecule type" value="Genomic_DNA"/>
</dbReference>
<dbReference type="EMBL" id="MT142133">
    <property type="protein sequence ID" value="QJA74979.1"/>
    <property type="molecule type" value="Genomic_DNA"/>
</dbReference>
<proteinExistence type="predicted"/>
<evidence type="ECO:0000313" key="1">
    <source>
        <dbReference type="EMBL" id="QJA54579.1"/>
    </source>
</evidence>
<dbReference type="AlphaFoldDB" id="A0A6H2A4E8"/>
<name>A0A6H2A4E8_9ZZZZ</name>
<dbReference type="EMBL" id="MT141462">
    <property type="protein sequence ID" value="QJA62122.1"/>
    <property type="molecule type" value="Genomic_DNA"/>
</dbReference>
<protein>
    <submittedName>
        <fullName evidence="1">Uncharacterized protein</fullName>
    </submittedName>
</protein>
<dbReference type="EMBL" id="MT145123">
    <property type="protein sequence ID" value="QJI03831.1"/>
    <property type="molecule type" value="Genomic_DNA"/>
</dbReference>
<organism evidence="1">
    <name type="scientific">viral metagenome</name>
    <dbReference type="NCBI Taxonomy" id="1070528"/>
    <lineage>
        <taxon>unclassified sequences</taxon>
        <taxon>metagenomes</taxon>
        <taxon>organismal metagenomes</taxon>
    </lineage>
</organism>
<evidence type="ECO:0000313" key="4">
    <source>
        <dbReference type="EMBL" id="QJI03831.1"/>
    </source>
</evidence>
<accession>A0A6H2A4E8</accession>
<evidence type="ECO:0000313" key="2">
    <source>
        <dbReference type="EMBL" id="QJA62122.1"/>
    </source>
</evidence>
<evidence type="ECO:0000313" key="3">
    <source>
        <dbReference type="EMBL" id="QJA74979.1"/>
    </source>
</evidence>
<sequence>MGKGLLADKKIAAETARIKDAECEQKIEQAVEKERERIIKILNHCKVDWFGDEDNPDWIQAAQFSIEAWQSLKGE</sequence>
<reference evidence="1" key="1">
    <citation type="submission" date="2020-03" db="EMBL/GenBank/DDBJ databases">
        <title>The deep terrestrial virosphere.</title>
        <authorList>
            <person name="Holmfeldt K."/>
            <person name="Nilsson E."/>
            <person name="Simone D."/>
            <person name="Lopez-Fernandez M."/>
            <person name="Wu X."/>
            <person name="de Brujin I."/>
            <person name="Lundin D."/>
            <person name="Andersson A."/>
            <person name="Bertilsson S."/>
            <person name="Dopson M."/>
        </authorList>
    </citation>
    <scope>NUCLEOTIDE SEQUENCE</scope>
    <source>
        <strain evidence="3">MM415A01886</strain>
        <strain evidence="2">MM415B00826</strain>
        <strain evidence="1">TM448A05292</strain>
        <strain evidence="4">TM448B05135</strain>
    </source>
</reference>